<feature type="compositionally biased region" description="Polar residues" evidence="1">
    <location>
        <begin position="60"/>
        <end position="72"/>
    </location>
</feature>
<gene>
    <name evidence="2" type="ORF">KJE03_04595</name>
</gene>
<sequence>MNSKNQQAAIRYLLENVEATPRELLMLLAKSLRFQSCDRKTDTTENRSSAGMPPQLERVSGTQNFWEQPGSR</sequence>
<protein>
    <submittedName>
        <fullName evidence="2">Uncharacterized protein</fullName>
    </submittedName>
</protein>
<accession>A0ABU1BWM7</accession>
<evidence type="ECO:0000256" key="1">
    <source>
        <dbReference type="SAM" id="MobiDB-lite"/>
    </source>
</evidence>
<dbReference type="EMBL" id="JAHCRT010000002">
    <property type="protein sequence ID" value="MDQ9292768.1"/>
    <property type="molecule type" value="Genomic_DNA"/>
</dbReference>
<evidence type="ECO:0000313" key="2">
    <source>
        <dbReference type="EMBL" id="MDQ9292768.1"/>
    </source>
</evidence>
<dbReference type="Proteomes" id="UP001235723">
    <property type="component" value="Unassembled WGS sequence"/>
</dbReference>
<comment type="caution">
    <text evidence="2">The sequence shown here is derived from an EMBL/GenBank/DDBJ whole genome shotgun (WGS) entry which is preliminary data.</text>
</comment>
<evidence type="ECO:0000313" key="3">
    <source>
        <dbReference type="Proteomes" id="UP001235723"/>
    </source>
</evidence>
<reference evidence="2 3" key="1">
    <citation type="submission" date="2021-05" db="EMBL/GenBank/DDBJ databases">
        <title>Genome sequence of E. marmotae isolates.</title>
        <authorList>
            <person name="Binsker U."/>
            <person name="Hammerl J.A."/>
        </authorList>
    </citation>
    <scope>NUCLEOTIDE SEQUENCE [LARGE SCALE GENOMIC DNA]</scope>
    <source>
        <strain evidence="2 3">21-MO00586</strain>
    </source>
</reference>
<organism evidence="2 3">
    <name type="scientific">Escherichia marmotae</name>
    <dbReference type="NCBI Taxonomy" id="1499973"/>
    <lineage>
        <taxon>Bacteria</taxon>
        <taxon>Pseudomonadati</taxon>
        <taxon>Pseudomonadota</taxon>
        <taxon>Gammaproteobacteria</taxon>
        <taxon>Enterobacterales</taxon>
        <taxon>Enterobacteriaceae</taxon>
        <taxon>Escherichia</taxon>
    </lineage>
</organism>
<dbReference type="RefSeq" id="WP_275219058.1">
    <property type="nucleotide sequence ID" value="NZ_JAHCRQ010000002.1"/>
</dbReference>
<feature type="region of interest" description="Disordered" evidence="1">
    <location>
        <begin position="37"/>
        <end position="72"/>
    </location>
</feature>
<name>A0ABU1BWM7_9ESCH</name>
<proteinExistence type="predicted"/>
<keyword evidence="3" id="KW-1185">Reference proteome</keyword>